<accession>A0A7J7RMX3</accession>
<dbReference type="AlphaFoldDB" id="A0A7J7RMX3"/>
<name>A0A7J7RMX3_PIPKU</name>
<evidence type="ECO:0000313" key="2">
    <source>
        <dbReference type="Proteomes" id="UP000558488"/>
    </source>
</evidence>
<proteinExistence type="predicted"/>
<dbReference type="EMBL" id="JACAGB010000065">
    <property type="protein sequence ID" value="KAF6277492.1"/>
    <property type="molecule type" value="Genomic_DNA"/>
</dbReference>
<reference evidence="1 2" key="1">
    <citation type="journal article" date="2020" name="Nature">
        <title>Six reference-quality genomes reveal evolution of bat adaptations.</title>
        <authorList>
            <person name="Jebb D."/>
            <person name="Huang Z."/>
            <person name="Pippel M."/>
            <person name="Hughes G.M."/>
            <person name="Lavrichenko K."/>
            <person name="Devanna P."/>
            <person name="Winkler S."/>
            <person name="Jermiin L.S."/>
            <person name="Skirmuntt E.C."/>
            <person name="Katzourakis A."/>
            <person name="Burkitt-Gray L."/>
            <person name="Ray D.A."/>
            <person name="Sullivan K.A.M."/>
            <person name="Roscito J.G."/>
            <person name="Kirilenko B.M."/>
            <person name="Davalos L.M."/>
            <person name="Corthals A.P."/>
            <person name="Power M.L."/>
            <person name="Jones G."/>
            <person name="Ransome R.D."/>
            <person name="Dechmann D.K.N."/>
            <person name="Locatelli A.G."/>
            <person name="Puechmaille S.J."/>
            <person name="Fedrigo O."/>
            <person name="Jarvis E.D."/>
            <person name="Hiller M."/>
            <person name="Vernes S.C."/>
            <person name="Myers E.W."/>
            <person name="Teeling E.C."/>
        </authorList>
    </citation>
    <scope>NUCLEOTIDE SEQUENCE [LARGE SCALE GENOMIC DNA]</scope>
    <source>
        <strain evidence="1">MPipKuh1</strain>
        <tissue evidence="1">Flight muscle</tissue>
    </source>
</reference>
<comment type="caution">
    <text evidence="1">The sequence shown here is derived from an EMBL/GenBank/DDBJ whole genome shotgun (WGS) entry which is preliminary data.</text>
</comment>
<gene>
    <name evidence="1" type="ORF">mPipKuh1_010398</name>
</gene>
<sequence length="144" mass="16343">MKALAHHRFHFGRKQSAGPVVSPCNIFLIFSSLEANLQQRKKLKNTKLNVNLHRKQVAYQALYLLAHTWWELSASAHWGTLNGPLVWMHNAIETGLLLHFPPLLHVEGTAFQHSVTSHLCDFREVILTGWVLHNLSVNGKLKGL</sequence>
<evidence type="ECO:0000313" key="1">
    <source>
        <dbReference type="EMBL" id="KAF6277492.1"/>
    </source>
</evidence>
<organism evidence="1 2">
    <name type="scientific">Pipistrellus kuhlii</name>
    <name type="common">Kuhl's pipistrelle</name>
    <dbReference type="NCBI Taxonomy" id="59472"/>
    <lineage>
        <taxon>Eukaryota</taxon>
        <taxon>Metazoa</taxon>
        <taxon>Chordata</taxon>
        <taxon>Craniata</taxon>
        <taxon>Vertebrata</taxon>
        <taxon>Euteleostomi</taxon>
        <taxon>Mammalia</taxon>
        <taxon>Eutheria</taxon>
        <taxon>Laurasiatheria</taxon>
        <taxon>Chiroptera</taxon>
        <taxon>Yangochiroptera</taxon>
        <taxon>Vespertilionidae</taxon>
        <taxon>Pipistrellus</taxon>
    </lineage>
</organism>
<keyword evidence="2" id="KW-1185">Reference proteome</keyword>
<protein>
    <submittedName>
        <fullName evidence="1">Uncharacterized protein</fullName>
    </submittedName>
</protein>
<dbReference type="Proteomes" id="UP000558488">
    <property type="component" value="Unassembled WGS sequence"/>
</dbReference>